<proteinExistence type="predicted"/>
<dbReference type="InterPro" id="IPR008579">
    <property type="entry name" value="UGlyAH_Cupin_dom"/>
</dbReference>
<name>A0A8T1Z2V9_9BRAS</name>
<evidence type="ECO:0000313" key="3">
    <source>
        <dbReference type="Proteomes" id="UP000694240"/>
    </source>
</evidence>
<comment type="caution">
    <text evidence="2">The sequence shown here is derived from an EMBL/GenBank/DDBJ whole genome shotgun (WGS) entry which is preliminary data.</text>
</comment>
<evidence type="ECO:0000313" key="2">
    <source>
        <dbReference type="EMBL" id="KAG7552622.1"/>
    </source>
</evidence>
<dbReference type="Proteomes" id="UP000694240">
    <property type="component" value="Chromosome 11"/>
</dbReference>
<dbReference type="AlphaFoldDB" id="A0A8T1Z2V9"/>
<dbReference type="EMBL" id="JAEFBK010000011">
    <property type="protein sequence ID" value="KAG7552622.1"/>
    <property type="molecule type" value="Genomic_DNA"/>
</dbReference>
<reference evidence="2 3" key="1">
    <citation type="submission" date="2020-12" db="EMBL/GenBank/DDBJ databases">
        <title>Concerted genomic and epigenomic changes stabilize Arabidopsis allopolyploids.</title>
        <authorList>
            <person name="Chen Z."/>
        </authorList>
    </citation>
    <scope>NUCLEOTIDE SEQUENCE [LARGE SCALE GENOMIC DNA]</scope>
    <source>
        <strain evidence="2">Allo738</strain>
        <tissue evidence="2">Leaf</tissue>
    </source>
</reference>
<gene>
    <name evidence="2" type="ORF">ISN45_Aa06g032200</name>
</gene>
<sequence length="127" mass="14867">MDNEHKVIELNSDSIFSPAIPSEIHGVKLLRQTSDVKLVELGVTSWPLWESIPRKFSWKFKKTETMYFVEGKMKVRVEEHHKEGEALELMAGDLVVFPKDMKVFVDVIEDVKKRYFRESEIEESELP</sequence>
<protein>
    <submittedName>
        <fullName evidence="2">RmlC-like cupin domain superfamily</fullName>
    </submittedName>
</protein>
<feature type="domain" description="(S)-ureidoglycine aminohydrolase cupin" evidence="1">
    <location>
        <begin position="40"/>
        <end position="115"/>
    </location>
</feature>
<evidence type="ECO:0000259" key="1">
    <source>
        <dbReference type="Pfam" id="PF05899"/>
    </source>
</evidence>
<organism evidence="2 3">
    <name type="scientific">Arabidopsis thaliana x Arabidopsis arenosa</name>
    <dbReference type="NCBI Taxonomy" id="1240361"/>
    <lineage>
        <taxon>Eukaryota</taxon>
        <taxon>Viridiplantae</taxon>
        <taxon>Streptophyta</taxon>
        <taxon>Embryophyta</taxon>
        <taxon>Tracheophyta</taxon>
        <taxon>Spermatophyta</taxon>
        <taxon>Magnoliopsida</taxon>
        <taxon>eudicotyledons</taxon>
        <taxon>Gunneridae</taxon>
        <taxon>Pentapetalae</taxon>
        <taxon>rosids</taxon>
        <taxon>malvids</taxon>
        <taxon>Brassicales</taxon>
        <taxon>Brassicaceae</taxon>
        <taxon>Camelineae</taxon>
        <taxon>Arabidopsis</taxon>
    </lineage>
</organism>
<dbReference type="CDD" id="cd02227">
    <property type="entry name" value="cupin_TM1112-like"/>
    <property type="match status" value="1"/>
</dbReference>
<keyword evidence="3" id="KW-1185">Reference proteome</keyword>
<accession>A0A8T1Z2V9</accession>
<dbReference type="PANTHER" id="PTHR33271:SF1">
    <property type="entry name" value="RMLC-LIKE JELLY ROLL PROTEIN-RELATED"/>
    <property type="match status" value="1"/>
</dbReference>
<dbReference type="PANTHER" id="PTHR33271">
    <property type="entry name" value="OS04G0445200 PROTEIN"/>
    <property type="match status" value="1"/>
</dbReference>
<dbReference type="Pfam" id="PF05899">
    <property type="entry name" value="Cupin_3"/>
    <property type="match status" value="1"/>
</dbReference>